<evidence type="ECO:0008006" key="5">
    <source>
        <dbReference type="Google" id="ProtNLM"/>
    </source>
</evidence>
<gene>
    <name evidence="3" type="ORF">RQX22_08995</name>
</gene>
<accession>A0ABU3Q6R1</accession>
<sequence>MRMSLLPLLMLASGCTMAVYNPEKGRQEAQADIESCKQEANRRHYWDRMAALNVANQCLEAKGYRRGPAAGPVASDGRRKPDPGQPCEIPC</sequence>
<comment type="caution">
    <text evidence="3">The sequence shown here is derived from an EMBL/GenBank/DDBJ whole genome shotgun (WGS) entry which is preliminary data.</text>
</comment>
<feature type="region of interest" description="Disordered" evidence="1">
    <location>
        <begin position="66"/>
        <end position="91"/>
    </location>
</feature>
<keyword evidence="2" id="KW-0732">Signal</keyword>
<organism evidence="3 4">
    <name type="scientific">Sphingosinicella rhizophila</name>
    <dbReference type="NCBI Taxonomy" id="3050082"/>
    <lineage>
        <taxon>Bacteria</taxon>
        <taxon>Pseudomonadati</taxon>
        <taxon>Pseudomonadota</taxon>
        <taxon>Alphaproteobacteria</taxon>
        <taxon>Sphingomonadales</taxon>
        <taxon>Sphingosinicellaceae</taxon>
        <taxon>Sphingosinicella</taxon>
    </lineage>
</organism>
<name>A0ABU3Q6R1_9SPHN</name>
<feature type="chain" id="PRO_5045567785" description="Lipoprotein" evidence="2">
    <location>
        <begin position="19"/>
        <end position="91"/>
    </location>
</feature>
<evidence type="ECO:0000256" key="1">
    <source>
        <dbReference type="SAM" id="MobiDB-lite"/>
    </source>
</evidence>
<proteinExistence type="predicted"/>
<protein>
    <recommendedName>
        <fullName evidence="5">Lipoprotein</fullName>
    </recommendedName>
</protein>
<dbReference type="Proteomes" id="UP001259572">
    <property type="component" value="Unassembled WGS sequence"/>
</dbReference>
<feature type="signal peptide" evidence="2">
    <location>
        <begin position="1"/>
        <end position="18"/>
    </location>
</feature>
<dbReference type="EMBL" id="JAVUPU010000004">
    <property type="protein sequence ID" value="MDT9599085.1"/>
    <property type="molecule type" value="Genomic_DNA"/>
</dbReference>
<dbReference type="PROSITE" id="PS51257">
    <property type="entry name" value="PROKAR_LIPOPROTEIN"/>
    <property type="match status" value="1"/>
</dbReference>
<reference evidence="3 4" key="1">
    <citation type="submission" date="2023-05" db="EMBL/GenBank/DDBJ databases">
        <authorList>
            <person name="Guo Y."/>
        </authorList>
    </citation>
    <scope>NUCLEOTIDE SEQUENCE [LARGE SCALE GENOMIC DNA]</scope>
    <source>
        <strain evidence="3 4">GR2756</strain>
    </source>
</reference>
<evidence type="ECO:0000313" key="3">
    <source>
        <dbReference type="EMBL" id="MDT9599085.1"/>
    </source>
</evidence>
<evidence type="ECO:0000313" key="4">
    <source>
        <dbReference type="Proteomes" id="UP001259572"/>
    </source>
</evidence>
<dbReference type="RefSeq" id="WP_315725712.1">
    <property type="nucleotide sequence ID" value="NZ_JAVUPU010000004.1"/>
</dbReference>
<evidence type="ECO:0000256" key="2">
    <source>
        <dbReference type="SAM" id="SignalP"/>
    </source>
</evidence>
<keyword evidence="4" id="KW-1185">Reference proteome</keyword>